<comment type="caution">
    <text evidence="2">The sequence shown here is derived from an EMBL/GenBank/DDBJ whole genome shotgun (WGS) entry which is preliminary data.</text>
</comment>
<dbReference type="Gene3D" id="3.40.1440.10">
    <property type="entry name" value="GIY-YIG endonuclease"/>
    <property type="match status" value="1"/>
</dbReference>
<evidence type="ECO:0000313" key="3">
    <source>
        <dbReference type="Proteomes" id="UP000625574"/>
    </source>
</evidence>
<dbReference type="SUPFAM" id="SSF82771">
    <property type="entry name" value="GIY-YIG endonuclease"/>
    <property type="match status" value="1"/>
</dbReference>
<evidence type="ECO:0000259" key="1">
    <source>
        <dbReference type="PROSITE" id="PS50164"/>
    </source>
</evidence>
<keyword evidence="3" id="KW-1185">Reference proteome</keyword>
<dbReference type="EMBL" id="JAEIOT010000015">
    <property type="protein sequence ID" value="MBI9001483.1"/>
    <property type="molecule type" value="Genomic_DNA"/>
</dbReference>
<sequence length="322" mass="35876">MVFSSRELRYRRWTVSDLTSIAPLLPGSAGGIYILGFTDGSCYVGQTTDMVRRFSAHRHGSRHHAAWVDIETLLFAVVPSDSLDAVERSEIIRLRRTGKSLRNRAWNRGHRQPSSLDVIISVDDQSHWATGGEEYTTMSVGMVPMPDPRGCGASRLRRYTDSRGQHLTYRKVISDFHCALSLLIPSCEELEGVWWTVSDLPSTAGGRYATLTVGNLELLYAPRTESSSSPVCVLNCPPGVVGRRWWSQKKHQGVLFRRHYRSATVDALTFPAGSLHNLIRDTPGLLSELRGFVLSLMRQASAAKIGRWHSPQLVSEMRAVGS</sequence>
<dbReference type="PROSITE" id="PS50164">
    <property type="entry name" value="GIY_YIG"/>
    <property type="match status" value="1"/>
</dbReference>
<dbReference type="Pfam" id="PF01541">
    <property type="entry name" value="GIY-YIG"/>
    <property type="match status" value="1"/>
</dbReference>
<dbReference type="CDD" id="cd00719">
    <property type="entry name" value="GIY-YIG_SF"/>
    <property type="match status" value="1"/>
</dbReference>
<feature type="domain" description="GIY-YIG" evidence="1">
    <location>
        <begin position="28"/>
        <end position="101"/>
    </location>
</feature>
<dbReference type="Proteomes" id="UP000625574">
    <property type="component" value="Unassembled WGS sequence"/>
</dbReference>
<reference evidence="2 3" key="1">
    <citation type="submission" date="2020-12" db="EMBL/GenBank/DDBJ databases">
        <title>Genome public.</title>
        <authorList>
            <person name="Sun Q."/>
        </authorList>
    </citation>
    <scope>NUCLEOTIDE SEQUENCE [LARGE SCALE GENOMIC DNA]</scope>
    <source>
        <strain evidence="2 3">CCM 8864</strain>
    </source>
</reference>
<organism evidence="2 3">
    <name type="scientific">Corynebacterium marambiense</name>
    <dbReference type="NCBI Taxonomy" id="2765364"/>
    <lineage>
        <taxon>Bacteria</taxon>
        <taxon>Bacillati</taxon>
        <taxon>Actinomycetota</taxon>
        <taxon>Actinomycetes</taxon>
        <taxon>Mycobacteriales</taxon>
        <taxon>Corynebacteriaceae</taxon>
        <taxon>Corynebacterium</taxon>
    </lineage>
</organism>
<dbReference type="InterPro" id="IPR035901">
    <property type="entry name" value="GIY-YIG_endonuc_sf"/>
</dbReference>
<dbReference type="RefSeq" id="WP_198736939.1">
    <property type="nucleotide sequence ID" value="NZ_JALNJE010000005.1"/>
</dbReference>
<name>A0ABS0VXI1_9CORY</name>
<evidence type="ECO:0000313" key="2">
    <source>
        <dbReference type="EMBL" id="MBI9001483.1"/>
    </source>
</evidence>
<proteinExistence type="predicted"/>
<gene>
    <name evidence="2" type="ORF">JDV76_11000</name>
</gene>
<accession>A0ABS0VXI1</accession>
<dbReference type="InterPro" id="IPR000305">
    <property type="entry name" value="GIY-YIG_endonuc"/>
</dbReference>
<protein>
    <submittedName>
        <fullName evidence="2">GIY-YIG nuclease family protein</fullName>
    </submittedName>
</protein>